<name>A0A814QKI9_9BILA</name>
<keyword evidence="2" id="KW-1185">Reference proteome</keyword>
<dbReference type="Proteomes" id="UP000663879">
    <property type="component" value="Unassembled WGS sequence"/>
</dbReference>
<dbReference type="AlphaFoldDB" id="A0A814QKI9"/>
<comment type="caution">
    <text evidence="1">The sequence shown here is derived from an EMBL/GenBank/DDBJ whole genome shotgun (WGS) entry which is preliminary data.</text>
</comment>
<organism evidence="1 2">
    <name type="scientific">Brachionus calyciflorus</name>
    <dbReference type="NCBI Taxonomy" id="104777"/>
    <lineage>
        <taxon>Eukaryota</taxon>
        <taxon>Metazoa</taxon>
        <taxon>Spiralia</taxon>
        <taxon>Gnathifera</taxon>
        <taxon>Rotifera</taxon>
        <taxon>Eurotatoria</taxon>
        <taxon>Monogononta</taxon>
        <taxon>Pseudotrocha</taxon>
        <taxon>Ploima</taxon>
        <taxon>Brachionidae</taxon>
        <taxon>Brachionus</taxon>
    </lineage>
</organism>
<dbReference type="EMBL" id="CAJNOC010008796">
    <property type="protein sequence ID" value="CAF1120803.1"/>
    <property type="molecule type" value="Genomic_DNA"/>
</dbReference>
<gene>
    <name evidence="1" type="ORF">OXX778_LOCUS22032</name>
</gene>
<accession>A0A814QKI9</accession>
<feature type="non-terminal residue" evidence="1">
    <location>
        <position position="1"/>
    </location>
</feature>
<proteinExistence type="predicted"/>
<reference evidence="1" key="1">
    <citation type="submission" date="2021-02" db="EMBL/GenBank/DDBJ databases">
        <authorList>
            <person name="Nowell W R."/>
        </authorList>
    </citation>
    <scope>NUCLEOTIDE SEQUENCE</scope>
    <source>
        <strain evidence="1">Ploen Becks lab</strain>
    </source>
</reference>
<evidence type="ECO:0000313" key="1">
    <source>
        <dbReference type="EMBL" id="CAF1120803.1"/>
    </source>
</evidence>
<sequence>IWTNIYDRKDELKRCSGVIRPEMIRPIIDKSSKNSKLIIRVNSYDDFKLLTGNWPIDSFKSGVNVQPNIPLIKCFNFDC</sequence>
<protein>
    <submittedName>
        <fullName evidence="1">Uncharacterized protein</fullName>
    </submittedName>
</protein>
<evidence type="ECO:0000313" key="2">
    <source>
        <dbReference type="Proteomes" id="UP000663879"/>
    </source>
</evidence>